<feature type="domain" description="CENP-V/GFA" evidence="5">
    <location>
        <begin position="1"/>
        <end position="106"/>
    </location>
</feature>
<dbReference type="Pfam" id="PF04828">
    <property type="entry name" value="GFA"/>
    <property type="match status" value="1"/>
</dbReference>
<dbReference type="AlphaFoldDB" id="A0A0A2LE40"/>
<evidence type="ECO:0000313" key="7">
    <source>
        <dbReference type="Proteomes" id="UP000030104"/>
    </source>
</evidence>
<evidence type="ECO:0000256" key="3">
    <source>
        <dbReference type="ARBA" id="ARBA00022833"/>
    </source>
</evidence>
<keyword evidence="2" id="KW-0479">Metal-binding</keyword>
<dbReference type="GO" id="GO:0016846">
    <property type="term" value="F:carbon-sulfur lyase activity"/>
    <property type="evidence" value="ECO:0007669"/>
    <property type="project" value="InterPro"/>
</dbReference>
<keyword evidence="4" id="KW-0456">Lyase</keyword>
<organism evidence="6 7">
    <name type="scientific">Penicillium italicum</name>
    <name type="common">Blue mold</name>
    <dbReference type="NCBI Taxonomy" id="40296"/>
    <lineage>
        <taxon>Eukaryota</taxon>
        <taxon>Fungi</taxon>
        <taxon>Dikarya</taxon>
        <taxon>Ascomycota</taxon>
        <taxon>Pezizomycotina</taxon>
        <taxon>Eurotiomycetes</taxon>
        <taxon>Eurotiomycetidae</taxon>
        <taxon>Eurotiales</taxon>
        <taxon>Aspergillaceae</taxon>
        <taxon>Penicillium</taxon>
    </lineage>
</organism>
<dbReference type="PANTHER" id="PTHR33337:SF32">
    <property type="entry name" value="DUF636 DOMAIN PROTEIN (AFU_ORTHOLOGUE AFUA_7G04120)"/>
    <property type="match status" value="1"/>
</dbReference>
<evidence type="ECO:0000256" key="1">
    <source>
        <dbReference type="ARBA" id="ARBA00005495"/>
    </source>
</evidence>
<comment type="caution">
    <text evidence="6">The sequence shown here is derived from an EMBL/GenBank/DDBJ whole genome shotgun (WGS) entry which is preliminary data.</text>
</comment>
<gene>
    <name evidence="6" type="ORF">PITC_037860</name>
</gene>
<dbReference type="Gene3D" id="3.90.1590.10">
    <property type="entry name" value="glutathione-dependent formaldehyde- activating enzyme (gfa)"/>
    <property type="match status" value="1"/>
</dbReference>
<dbReference type="EMBL" id="JQGA01000150">
    <property type="protein sequence ID" value="KGO77478.1"/>
    <property type="molecule type" value="Genomic_DNA"/>
</dbReference>
<dbReference type="SUPFAM" id="SSF51316">
    <property type="entry name" value="Mss4-like"/>
    <property type="match status" value="1"/>
</dbReference>
<keyword evidence="7" id="KW-1185">Reference proteome</keyword>
<proteinExistence type="inferred from homology"/>
<sequence length="106" mass="11629">MTIPIACRCGNVALSIQLDSVTDQFKLQLCHCNGCRMVTGQLSSVFYLLQLEPPGLYGLQEYQQSNRVSRLFCKTCRAQVFAHLQLAASGLLAAKNVTAIRAVEHG</sequence>
<dbReference type="OrthoDB" id="5422068at2759"/>
<evidence type="ECO:0000256" key="4">
    <source>
        <dbReference type="ARBA" id="ARBA00023239"/>
    </source>
</evidence>
<dbReference type="GO" id="GO:0046872">
    <property type="term" value="F:metal ion binding"/>
    <property type="evidence" value="ECO:0007669"/>
    <property type="project" value="UniProtKB-KW"/>
</dbReference>
<keyword evidence="3" id="KW-0862">Zinc</keyword>
<accession>A0A0A2LE40</accession>
<evidence type="ECO:0000259" key="5">
    <source>
        <dbReference type="PROSITE" id="PS51891"/>
    </source>
</evidence>
<dbReference type="InterPro" id="IPR011057">
    <property type="entry name" value="Mss4-like_sf"/>
</dbReference>
<dbReference type="STRING" id="40296.A0A0A2LE40"/>
<dbReference type="HOGENOM" id="CLU_2224111_0_0_1"/>
<reference evidence="6 7" key="1">
    <citation type="journal article" date="2015" name="Mol. Plant Microbe Interact.">
        <title>Genome, transcriptome, and functional analyses of Penicillium expansum provide new insights into secondary metabolism and pathogenicity.</title>
        <authorList>
            <person name="Ballester A.R."/>
            <person name="Marcet-Houben M."/>
            <person name="Levin E."/>
            <person name="Sela N."/>
            <person name="Selma-Lazaro C."/>
            <person name="Carmona L."/>
            <person name="Wisniewski M."/>
            <person name="Droby S."/>
            <person name="Gonzalez-Candelas L."/>
            <person name="Gabaldon T."/>
        </authorList>
    </citation>
    <scope>NUCLEOTIDE SEQUENCE [LARGE SCALE GENOMIC DNA]</scope>
    <source>
        <strain evidence="6 7">PHI-1</strain>
    </source>
</reference>
<dbReference type="InterPro" id="IPR006913">
    <property type="entry name" value="CENP-V/GFA"/>
</dbReference>
<dbReference type="Proteomes" id="UP000030104">
    <property type="component" value="Unassembled WGS sequence"/>
</dbReference>
<name>A0A0A2LE40_PENIT</name>
<dbReference type="PANTHER" id="PTHR33337">
    <property type="entry name" value="GFA DOMAIN-CONTAINING PROTEIN"/>
    <property type="match status" value="1"/>
</dbReference>
<dbReference type="PROSITE" id="PS51891">
    <property type="entry name" value="CENP_V_GFA"/>
    <property type="match status" value="1"/>
</dbReference>
<evidence type="ECO:0000256" key="2">
    <source>
        <dbReference type="ARBA" id="ARBA00022723"/>
    </source>
</evidence>
<evidence type="ECO:0000313" key="6">
    <source>
        <dbReference type="EMBL" id="KGO77478.1"/>
    </source>
</evidence>
<dbReference type="PhylomeDB" id="A0A0A2LE40"/>
<comment type="similarity">
    <text evidence="1">Belongs to the Gfa family.</text>
</comment>
<protein>
    <submittedName>
        <fullName evidence="6">Glutathione-dependent formaldehyde-activating enzyme/centromere protein V</fullName>
    </submittedName>
</protein>